<evidence type="ECO:0000256" key="3">
    <source>
        <dbReference type="ARBA" id="ARBA00022448"/>
    </source>
</evidence>
<comment type="subcellular location">
    <subcellularLocation>
        <location evidence="1">Cell membrane</location>
        <topology evidence="1">Multi-pass membrane protein</topology>
    </subcellularLocation>
</comment>
<keyword evidence="4" id="KW-1003">Cell membrane</keyword>
<dbReference type="GO" id="GO:0005886">
    <property type="term" value="C:plasma membrane"/>
    <property type="evidence" value="ECO:0007669"/>
    <property type="project" value="UniProtKB-SubCell"/>
</dbReference>
<evidence type="ECO:0000256" key="8">
    <source>
        <dbReference type="SAM" id="MobiDB-lite"/>
    </source>
</evidence>
<reference evidence="10 11" key="1">
    <citation type="submission" date="2019-02" db="EMBL/GenBank/DDBJ databases">
        <title>Arcanobacterium bovis sp. nov., isolated from the milk of a cow with mastitis.</title>
        <authorList>
            <person name="Sammra O."/>
            <person name="Foster G."/>
            <person name="Hassan A."/>
            <person name="Alssahen M."/>
            <person name="Laemmler C."/>
            <person name="Borowiak M."/>
            <person name="Malorny B."/>
            <person name="Abdulmawjood A."/>
        </authorList>
    </citation>
    <scope>NUCLEOTIDE SEQUENCE [LARGE SCALE GENOMIC DNA]</scope>
    <source>
        <strain evidence="10 11">C605018/01/1</strain>
    </source>
</reference>
<dbReference type="OrthoDB" id="3733837at2"/>
<comment type="similarity">
    <text evidence="2">Belongs to the CPA3 antiporters (TC 2.A.63) subunit F family.</text>
</comment>
<name>A0A4Q9UYV8_9ACTO</name>
<organism evidence="10 11">
    <name type="scientific">Arcanobacterium bovis</name>
    <dbReference type="NCBI Taxonomy" id="2529275"/>
    <lineage>
        <taxon>Bacteria</taxon>
        <taxon>Bacillati</taxon>
        <taxon>Actinomycetota</taxon>
        <taxon>Actinomycetes</taxon>
        <taxon>Actinomycetales</taxon>
        <taxon>Actinomycetaceae</taxon>
        <taxon>Arcanobacterium</taxon>
    </lineage>
</organism>
<dbReference type="AlphaFoldDB" id="A0A4Q9UYV8"/>
<keyword evidence="3" id="KW-0813">Transport</keyword>
<evidence type="ECO:0000256" key="6">
    <source>
        <dbReference type="ARBA" id="ARBA00022989"/>
    </source>
</evidence>
<gene>
    <name evidence="10" type="ORF">EZJ44_07825</name>
</gene>
<dbReference type="Pfam" id="PF04066">
    <property type="entry name" value="MrpF_PhaF"/>
    <property type="match status" value="1"/>
</dbReference>
<dbReference type="PANTHER" id="PTHR34702:SF1">
    <property type="entry name" value="NA(+)_H(+) ANTIPORTER SUBUNIT F"/>
    <property type="match status" value="1"/>
</dbReference>
<evidence type="ECO:0000256" key="4">
    <source>
        <dbReference type="ARBA" id="ARBA00022475"/>
    </source>
</evidence>
<sequence>MCAGLLLLSAVLVLIRIVRGPSTLDRMVAVDMMTAIFVGACSLLAAHTRRLDLLPVFIVLSIVGFLGSTTLARFSVRGNNRRRPGELGERKTRQEQTEQSLGADGSASSNRSSGIGSQETRKMSEGE</sequence>
<keyword evidence="11" id="KW-1185">Reference proteome</keyword>
<dbReference type="GO" id="GO:0015385">
    <property type="term" value="F:sodium:proton antiporter activity"/>
    <property type="evidence" value="ECO:0007669"/>
    <property type="project" value="TreeGrafter"/>
</dbReference>
<accession>A0A4Q9UYV8</accession>
<protein>
    <submittedName>
        <fullName evidence="10">Sodium:proton antiporter</fullName>
    </submittedName>
</protein>
<evidence type="ECO:0000256" key="1">
    <source>
        <dbReference type="ARBA" id="ARBA00004651"/>
    </source>
</evidence>
<keyword evidence="6 9" id="KW-1133">Transmembrane helix</keyword>
<feature type="compositionally biased region" description="Low complexity" evidence="8">
    <location>
        <begin position="102"/>
        <end position="117"/>
    </location>
</feature>
<feature type="compositionally biased region" description="Basic and acidic residues" evidence="8">
    <location>
        <begin position="83"/>
        <end position="96"/>
    </location>
</feature>
<feature type="transmembrane region" description="Helical" evidence="9">
    <location>
        <begin position="53"/>
        <end position="74"/>
    </location>
</feature>
<comment type="caution">
    <text evidence="10">The sequence shown here is derived from an EMBL/GenBank/DDBJ whole genome shotgun (WGS) entry which is preliminary data.</text>
</comment>
<evidence type="ECO:0000313" key="11">
    <source>
        <dbReference type="Proteomes" id="UP000293036"/>
    </source>
</evidence>
<feature type="transmembrane region" description="Helical" evidence="9">
    <location>
        <begin position="27"/>
        <end position="46"/>
    </location>
</feature>
<evidence type="ECO:0000256" key="9">
    <source>
        <dbReference type="SAM" id="Phobius"/>
    </source>
</evidence>
<feature type="region of interest" description="Disordered" evidence="8">
    <location>
        <begin position="77"/>
        <end position="127"/>
    </location>
</feature>
<evidence type="ECO:0000313" key="10">
    <source>
        <dbReference type="EMBL" id="TBW20879.1"/>
    </source>
</evidence>
<dbReference type="Proteomes" id="UP000293036">
    <property type="component" value="Unassembled WGS sequence"/>
</dbReference>
<dbReference type="InterPro" id="IPR007208">
    <property type="entry name" value="MrpF/PhaF-like"/>
</dbReference>
<keyword evidence="5 9" id="KW-0812">Transmembrane</keyword>
<keyword evidence="7 9" id="KW-0472">Membrane</keyword>
<evidence type="ECO:0000256" key="5">
    <source>
        <dbReference type="ARBA" id="ARBA00022692"/>
    </source>
</evidence>
<evidence type="ECO:0000256" key="7">
    <source>
        <dbReference type="ARBA" id="ARBA00023136"/>
    </source>
</evidence>
<evidence type="ECO:0000256" key="2">
    <source>
        <dbReference type="ARBA" id="ARBA00009212"/>
    </source>
</evidence>
<proteinExistence type="inferred from homology"/>
<dbReference type="EMBL" id="SJDT01000007">
    <property type="protein sequence ID" value="TBW20879.1"/>
    <property type="molecule type" value="Genomic_DNA"/>
</dbReference>
<dbReference type="PANTHER" id="PTHR34702">
    <property type="entry name" value="NA(+)/H(+) ANTIPORTER SUBUNIT F1"/>
    <property type="match status" value="1"/>
</dbReference>